<comment type="caution">
    <text evidence="1">The sequence shown here is derived from an EMBL/GenBank/DDBJ whole genome shotgun (WGS) entry which is preliminary data.</text>
</comment>
<name>A0AA35MH73_9HYPO</name>
<evidence type="ECO:0000313" key="1">
    <source>
        <dbReference type="EMBL" id="CAI6096635.1"/>
    </source>
</evidence>
<dbReference type="AlphaFoldDB" id="A0AA35MH73"/>
<sequence>MYRESRYGAGTPTQMGDLRVASVIGADSGLISNLETGYLWVISPNNGRILSKVGYLLAD</sequence>
<evidence type="ECO:0000313" key="2">
    <source>
        <dbReference type="Proteomes" id="UP001160390"/>
    </source>
</evidence>
<dbReference type="Proteomes" id="UP001160390">
    <property type="component" value="Unassembled WGS sequence"/>
</dbReference>
<proteinExistence type="predicted"/>
<organism evidence="1 2">
    <name type="scientific">Clonostachys chloroleuca</name>
    <dbReference type="NCBI Taxonomy" id="1926264"/>
    <lineage>
        <taxon>Eukaryota</taxon>
        <taxon>Fungi</taxon>
        <taxon>Dikarya</taxon>
        <taxon>Ascomycota</taxon>
        <taxon>Pezizomycotina</taxon>
        <taxon>Sordariomycetes</taxon>
        <taxon>Hypocreomycetidae</taxon>
        <taxon>Hypocreales</taxon>
        <taxon>Bionectriaceae</taxon>
        <taxon>Clonostachys</taxon>
    </lineage>
</organism>
<protein>
    <submittedName>
        <fullName evidence="1">Uncharacterized protein</fullName>
    </submittedName>
</protein>
<reference evidence="1" key="1">
    <citation type="submission" date="2023-01" db="EMBL/GenBank/DDBJ databases">
        <authorList>
            <person name="Piombo E."/>
        </authorList>
    </citation>
    <scope>NUCLEOTIDE SEQUENCE</scope>
</reference>
<accession>A0AA35MH73</accession>
<gene>
    <name evidence="1" type="ORF">CCHLO57077_00003107</name>
</gene>
<dbReference type="EMBL" id="CABFNP030001284">
    <property type="protein sequence ID" value="CAI6096635.1"/>
    <property type="molecule type" value="Genomic_DNA"/>
</dbReference>
<keyword evidence="2" id="KW-1185">Reference proteome</keyword>